<dbReference type="Pfam" id="PF26200">
    <property type="entry name" value="Rcat_RNF216"/>
    <property type="match status" value="1"/>
</dbReference>
<keyword evidence="3" id="KW-0863">Zinc-finger</keyword>
<evidence type="ECO:0000256" key="1">
    <source>
        <dbReference type="ARBA" id="ARBA00004906"/>
    </source>
</evidence>
<feature type="compositionally biased region" description="Gly residues" evidence="6">
    <location>
        <begin position="1"/>
        <end position="18"/>
    </location>
</feature>
<evidence type="ECO:0000256" key="4">
    <source>
        <dbReference type="ARBA" id="ARBA00022786"/>
    </source>
</evidence>
<evidence type="ECO:0000256" key="5">
    <source>
        <dbReference type="ARBA" id="ARBA00022833"/>
    </source>
</evidence>
<accession>A0AAN8XFQ4</accession>
<dbReference type="AlphaFoldDB" id="A0AAN8XFQ4"/>
<dbReference type="InterPro" id="IPR051628">
    <property type="entry name" value="LUBAC_E3_Ligases"/>
</dbReference>
<feature type="region of interest" description="Disordered" evidence="6">
    <location>
        <begin position="1"/>
        <end position="21"/>
    </location>
</feature>
<dbReference type="PANTHER" id="PTHR22770">
    <property type="entry name" value="UBIQUITIN CONJUGATING ENZYME 7 INTERACTING PROTEIN-RELATED"/>
    <property type="match status" value="1"/>
</dbReference>
<keyword evidence="4" id="KW-0833">Ubl conjugation pathway</keyword>
<evidence type="ECO:0000256" key="6">
    <source>
        <dbReference type="SAM" id="MobiDB-lite"/>
    </source>
</evidence>
<keyword evidence="8" id="KW-1185">Reference proteome</keyword>
<name>A0AAN8XFQ4_HALRR</name>
<keyword evidence="2" id="KW-0479">Metal-binding</keyword>
<proteinExistence type="predicted"/>
<comment type="caution">
    <text evidence="7">The sequence shown here is derived from an EMBL/GenBank/DDBJ whole genome shotgun (WGS) entry which is preliminary data.</text>
</comment>
<protein>
    <submittedName>
        <fullName evidence="7">Uncharacterized protein</fullName>
    </submittedName>
</protein>
<evidence type="ECO:0000256" key="2">
    <source>
        <dbReference type="ARBA" id="ARBA00022723"/>
    </source>
</evidence>
<dbReference type="PANTHER" id="PTHR22770:SF47">
    <property type="entry name" value="E3 UBIQUITIN-PROTEIN LIGASE RNF216"/>
    <property type="match status" value="1"/>
</dbReference>
<evidence type="ECO:0000313" key="7">
    <source>
        <dbReference type="EMBL" id="KAK7082532.1"/>
    </source>
</evidence>
<dbReference type="Gene3D" id="1.20.120.1750">
    <property type="match status" value="1"/>
</dbReference>
<keyword evidence="5" id="KW-0862">Zinc</keyword>
<dbReference type="GO" id="GO:0008270">
    <property type="term" value="F:zinc ion binding"/>
    <property type="evidence" value="ECO:0007669"/>
    <property type="project" value="UniProtKB-KW"/>
</dbReference>
<dbReference type="SUPFAM" id="SSF57850">
    <property type="entry name" value="RING/U-box"/>
    <property type="match status" value="1"/>
</dbReference>
<dbReference type="Proteomes" id="UP001381693">
    <property type="component" value="Unassembled WGS sequence"/>
</dbReference>
<comment type="pathway">
    <text evidence="1">Protein modification; protein ubiquitination.</text>
</comment>
<gene>
    <name evidence="7" type="ORF">SK128_015052</name>
</gene>
<evidence type="ECO:0000256" key="3">
    <source>
        <dbReference type="ARBA" id="ARBA00022771"/>
    </source>
</evidence>
<sequence length="107" mass="11403">MGGTGHGGPTGRLPGGTGPNLPLECGKCKKRFIKEAGCNMMTCACGAKMCYVCKQNITGYQHFGTKCSLHSDTNAIHETDVKRAAADAKQQLDPNIKLIHDPTKDVL</sequence>
<reference evidence="7 8" key="1">
    <citation type="submission" date="2023-11" db="EMBL/GenBank/DDBJ databases">
        <title>Halocaridina rubra genome assembly.</title>
        <authorList>
            <person name="Smith C."/>
        </authorList>
    </citation>
    <scope>NUCLEOTIDE SEQUENCE [LARGE SCALE GENOMIC DNA]</scope>
    <source>
        <strain evidence="7">EP-1</strain>
        <tissue evidence="7">Whole</tissue>
    </source>
</reference>
<dbReference type="EMBL" id="JAXCGZ010003981">
    <property type="protein sequence ID" value="KAK7082532.1"/>
    <property type="molecule type" value="Genomic_DNA"/>
</dbReference>
<organism evidence="7 8">
    <name type="scientific">Halocaridina rubra</name>
    <name type="common">Hawaiian red shrimp</name>
    <dbReference type="NCBI Taxonomy" id="373956"/>
    <lineage>
        <taxon>Eukaryota</taxon>
        <taxon>Metazoa</taxon>
        <taxon>Ecdysozoa</taxon>
        <taxon>Arthropoda</taxon>
        <taxon>Crustacea</taxon>
        <taxon>Multicrustacea</taxon>
        <taxon>Malacostraca</taxon>
        <taxon>Eumalacostraca</taxon>
        <taxon>Eucarida</taxon>
        <taxon>Decapoda</taxon>
        <taxon>Pleocyemata</taxon>
        <taxon>Caridea</taxon>
        <taxon>Atyoidea</taxon>
        <taxon>Atyidae</taxon>
        <taxon>Halocaridina</taxon>
    </lineage>
</organism>
<evidence type="ECO:0000313" key="8">
    <source>
        <dbReference type="Proteomes" id="UP001381693"/>
    </source>
</evidence>